<dbReference type="PANTHER" id="PTHR10584">
    <property type="entry name" value="SUGAR KINASE"/>
    <property type="match status" value="1"/>
</dbReference>
<accession>A0AA48MA23</accession>
<dbReference type="InterPro" id="IPR011611">
    <property type="entry name" value="PfkB_dom"/>
</dbReference>
<protein>
    <submittedName>
        <fullName evidence="4">Sugar kinase</fullName>
    </submittedName>
</protein>
<proteinExistence type="predicted"/>
<evidence type="ECO:0000259" key="3">
    <source>
        <dbReference type="Pfam" id="PF00294"/>
    </source>
</evidence>
<evidence type="ECO:0000313" key="5">
    <source>
        <dbReference type="Proteomes" id="UP001189619"/>
    </source>
</evidence>
<organism evidence="4 5">
    <name type="scientific">Brevibacillus aydinogluensis</name>
    <dbReference type="NCBI Taxonomy" id="927786"/>
    <lineage>
        <taxon>Bacteria</taxon>
        <taxon>Bacillati</taxon>
        <taxon>Bacillota</taxon>
        <taxon>Bacilli</taxon>
        <taxon>Bacillales</taxon>
        <taxon>Paenibacillaceae</taxon>
        <taxon>Brevibacillus</taxon>
    </lineage>
</organism>
<evidence type="ECO:0000256" key="2">
    <source>
        <dbReference type="ARBA" id="ARBA00022777"/>
    </source>
</evidence>
<keyword evidence="1" id="KW-0808">Transferase</keyword>
<dbReference type="GO" id="GO:0005829">
    <property type="term" value="C:cytosol"/>
    <property type="evidence" value="ECO:0007669"/>
    <property type="project" value="TreeGrafter"/>
</dbReference>
<keyword evidence="2 4" id="KW-0418">Kinase</keyword>
<dbReference type="SUPFAM" id="SSF53613">
    <property type="entry name" value="Ribokinase-like"/>
    <property type="match status" value="1"/>
</dbReference>
<evidence type="ECO:0000313" key="4">
    <source>
        <dbReference type="EMBL" id="CAJ1001803.1"/>
    </source>
</evidence>
<reference evidence="4" key="1">
    <citation type="submission" date="2023-07" db="EMBL/GenBank/DDBJ databases">
        <authorList>
            <person name="Ivanov I."/>
            <person name="Teneva D."/>
            <person name="Stoikov I."/>
        </authorList>
    </citation>
    <scope>NUCLEOTIDE SEQUENCE</scope>
    <source>
        <strain evidence="4">4475</strain>
    </source>
</reference>
<dbReference type="GO" id="GO:0016301">
    <property type="term" value="F:kinase activity"/>
    <property type="evidence" value="ECO:0007669"/>
    <property type="project" value="UniProtKB-KW"/>
</dbReference>
<keyword evidence="5" id="KW-1185">Reference proteome</keyword>
<dbReference type="AlphaFoldDB" id="A0AA48MA23"/>
<sequence length="289" mass="30583">MLGSMKEYWLCAGGANVDVQGITSAALLPGTSNPGIVRQTAGGVARNVADHLARLGEEVLLFALVGEDAEGEWLRQMTAQSGVATIGMVRVPGGRTGRYLAIRAADGELLAAISDMAVNEAWTEQMMEDGVKRLQHATGLFLDANLPEWVIRSFLREGMRRGIPVVADPVSVKKAERWRGLLHGVKLIVIDTDELEVLTGKPASSAAGAEAAASILLNEGVQQVIVLGGENGLYVCRQSEALWLPQPDCSLRETAKDAFVAGVLAALRKTESLAEQAAFGVTVAERAAA</sequence>
<dbReference type="PROSITE" id="PS00583">
    <property type="entry name" value="PFKB_KINASES_1"/>
    <property type="match status" value="1"/>
</dbReference>
<dbReference type="KEGG" id="bayd:BSPP4475_05680"/>
<dbReference type="PANTHER" id="PTHR10584:SF166">
    <property type="entry name" value="RIBOKINASE"/>
    <property type="match status" value="1"/>
</dbReference>
<dbReference type="EMBL" id="OY569118">
    <property type="protein sequence ID" value="CAJ1001803.1"/>
    <property type="molecule type" value="Genomic_DNA"/>
</dbReference>
<dbReference type="Gene3D" id="3.40.1190.20">
    <property type="match status" value="1"/>
</dbReference>
<dbReference type="InterPro" id="IPR002173">
    <property type="entry name" value="Carboh/pur_kinase_PfkB_CS"/>
</dbReference>
<dbReference type="InterPro" id="IPR029056">
    <property type="entry name" value="Ribokinase-like"/>
</dbReference>
<dbReference type="Pfam" id="PF00294">
    <property type="entry name" value="PfkB"/>
    <property type="match status" value="1"/>
</dbReference>
<dbReference type="RefSeq" id="WP_304415215.1">
    <property type="nucleotide sequence ID" value="NZ_OY569118.1"/>
</dbReference>
<gene>
    <name evidence="4" type="ORF">BSPP4475_05680</name>
</gene>
<evidence type="ECO:0000256" key="1">
    <source>
        <dbReference type="ARBA" id="ARBA00022679"/>
    </source>
</evidence>
<name>A0AA48MA23_9BACL</name>
<dbReference type="CDD" id="cd01941">
    <property type="entry name" value="YeiC_kinase_like"/>
    <property type="match status" value="1"/>
</dbReference>
<feature type="domain" description="Carbohydrate kinase PfkB" evidence="3">
    <location>
        <begin position="9"/>
        <end position="284"/>
    </location>
</feature>
<dbReference type="Proteomes" id="UP001189619">
    <property type="component" value="Chromosome"/>
</dbReference>